<comment type="caution">
    <text evidence="5">The sequence shown here is derived from an EMBL/GenBank/DDBJ whole genome shotgun (WGS) entry which is preliminary data.</text>
</comment>
<dbReference type="PANTHER" id="PTHR43818">
    <property type="entry name" value="BCDNA.GH03377"/>
    <property type="match status" value="1"/>
</dbReference>
<dbReference type="RefSeq" id="WP_247414491.1">
    <property type="nucleotide sequence ID" value="NZ_JALLGW010000001.1"/>
</dbReference>
<dbReference type="AlphaFoldDB" id="A0ABD5RM49"/>
<sequence length="394" mass="42971">MSGDTSEPLRIGFLGYRFMGKAHANALARLPMFFPDAPDTERSVLVGRDESALADAAERLGFERTATDWRDVVDDVDVFYNLGPNHLHVEPTVAALEAGTNVLCEKPLAPTLDGAQEMADAASESDALAACAFNYRFVPAIQYARRLIDAGEVGDVRQVRGSYMQDWLVDDDAAWSWRNDEEMAGSGALGDLGAHTVDLARFLVGERTGEAERLSGHCQTFTEERPVEGEEGETRPVTVDDAYSAQVEYESGAMGTFEASRVAPGHKNDHSITVHGTEGSLRFSLERLNELEVMTGDARGYETVLVTDEDDPYVDHWWPPGHVVGWEHTFVHENYEFLSAVAEGEASETPRDGGGEAAGAGGDYHPNFQDALAVQRVLDGVQRSDDAGEWVSVD</sequence>
<dbReference type="Proteomes" id="UP001596099">
    <property type="component" value="Unassembled WGS sequence"/>
</dbReference>
<protein>
    <submittedName>
        <fullName evidence="5">Gfo/Idh/MocA family protein</fullName>
    </submittedName>
</protein>
<evidence type="ECO:0000313" key="6">
    <source>
        <dbReference type="Proteomes" id="UP001596099"/>
    </source>
</evidence>
<evidence type="ECO:0000259" key="4">
    <source>
        <dbReference type="Pfam" id="PF22725"/>
    </source>
</evidence>
<feature type="domain" description="Gfo/Idh/MocA-like oxidoreductase N-terminal" evidence="3">
    <location>
        <begin position="9"/>
        <end position="128"/>
    </location>
</feature>
<dbReference type="SUPFAM" id="SSF55347">
    <property type="entry name" value="Glyceraldehyde-3-phosphate dehydrogenase-like, C-terminal domain"/>
    <property type="match status" value="1"/>
</dbReference>
<feature type="domain" description="GFO/IDH/MocA-like oxidoreductase" evidence="4">
    <location>
        <begin position="141"/>
        <end position="282"/>
    </location>
</feature>
<feature type="region of interest" description="Disordered" evidence="2">
    <location>
        <begin position="343"/>
        <end position="366"/>
    </location>
</feature>
<evidence type="ECO:0000313" key="5">
    <source>
        <dbReference type="EMBL" id="MFC5971601.1"/>
    </source>
</evidence>
<dbReference type="PANTHER" id="PTHR43818:SF11">
    <property type="entry name" value="BCDNA.GH03377"/>
    <property type="match status" value="1"/>
</dbReference>
<keyword evidence="6" id="KW-1185">Reference proteome</keyword>
<dbReference type="Pfam" id="PF22725">
    <property type="entry name" value="GFO_IDH_MocA_C3"/>
    <property type="match status" value="1"/>
</dbReference>
<evidence type="ECO:0000256" key="2">
    <source>
        <dbReference type="SAM" id="MobiDB-lite"/>
    </source>
</evidence>
<organism evidence="5 6">
    <name type="scientific">Halomarina salina</name>
    <dbReference type="NCBI Taxonomy" id="1872699"/>
    <lineage>
        <taxon>Archaea</taxon>
        <taxon>Methanobacteriati</taxon>
        <taxon>Methanobacteriota</taxon>
        <taxon>Stenosarchaea group</taxon>
        <taxon>Halobacteria</taxon>
        <taxon>Halobacteriales</taxon>
        <taxon>Natronomonadaceae</taxon>
        <taxon>Halomarina</taxon>
    </lineage>
</organism>
<dbReference type="Gene3D" id="3.30.360.10">
    <property type="entry name" value="Dihydrodipicolinate Reductase, domain 2"/>
    <property type="match status" value="1"/>
</dbReference>
<reference evidence="5 6" key="1">
    <citation type="journal article" date="2019" name="Int. J. Syst. Evol. Microbiol.">
        <title>The Global Catalogue of Microorganisms (GCM) 10K type strain sequencing project: providing services to taxonomists for standard genome sequencing and annotation.</title>
        <authorList>
            <consortium name="The Broad Institute Genomics Platform"/>
            <consortium name="The Broad Institute Genome Sequencing Center for Infectious Disease"/>
            <person name="Wu L."/>
            <person name="Ma J."/>
        </authorList>
    </citation>
    <scope>NUCLEOTIDE SEQUENCE [LARGE SCALE GENOMIC DNA]</scope>
    <source>
        <strain evidence="5 6">CGMCC 1.12543</strain>
    </source>
</reference>
<dbReference type="InterPro" id="IPR055170">
    <property type="entry name" value="GFO_IDH_MocA-like_dom"/>
</dbReference>
<gene>
    <name evidence="5" type="ORF">ACFPYI_09685</name>
</gene>
<evidence type="ECO:0000259" key="3">
    <source>
        <dbReference type="Pfam" id="PF01408"/>
    </source>
</evidence>
<dbReference type="Pfam" id="PF01408">
    <property type="entry name" value="GFO_IDH_MocA"/>
    <property type="match status" value="1"/>
</dbReference>
<dbReference type="InterPro" id="IPR000683">
    <property type="entry name" value="Gfo/Idh/MocA-like_OxRdtase_N"/>
</dbReference>
<evidence type="ECO:0000256" key="1">
    <source>
        <dbReference type="ARBA" id="ARBA00023002"/>
    </source>
</evidence>
<dbReference type="EMBL" id="JBHSQH010000001">
    <property type="protein sequence ID" value="MFC5971601.1"/>
    <property type="molecule type" value="Genomic_DNA"/>
</dbReference>
<dbReference type="InterPro" id="IPR036291">
    <property type="entry name" value="NAD(P)-bd_dom_sf"/>
</dbReference>
<dbReference type="SUPFAM" id="SSF51735">
    <property type="entry name" value="NAD(P)-binding Rossmann-fold domains"/>
    <property type="match status" value="1"/>
</dbReference>
<name>A0ABD5RM49_9EURY</name>
<dbReference type="GO" id="GO:0016491">
    <property type="term" value="F:oxidoreductase activity"/>
    <property type="evidence" value="ECO:0007669"/>
    <property type="project" value="UniProtKB-KW"/>
</dbReference>
<keyword evidence="1" id="KW-0560">Oxidoreductase</keyword>
<proteinExistence type="predicted"/>
<accession>A0ABD5RM49</accession>
<dbReference type="InterPro" id="IPR050463">
    <property type="entry name" value="Gfo/Idh/MocA_oxidrdct_glycsds"/>
</dbReference>
<dbReference type="Gene3D" id="3.40.50.720">
    <property type="entry name" value="NAD(P)-binding Rossmann-like Domain"/>
    <property type="match status" value="1"/>
</dbReference>